<sequence length="204" mass="21994">MNIRSYLAAIGLCLLPLSSQAGVIYEWQALNDELPWGITLELEFDDQTVASGAFNFDYSDPYGYDQVPQNGLLNLRYTFPGVGEEMLYAANRGGFSTGMGFVNMALAFGVDGYLSGSIYLNNGFHHIDMMSTGQTFTIIDANSDEQMEGAGCTWETPSCGGASGHLRRVSTTAVQTADIPEPGSLALLGAGLLAAMRLRRRPAR</sequence>
<feature type="signal peptide" evidence="1">
    <location>
        <begin position="1"/>
        <end position="21"/>
    </location>
</feature>
<evidence type="ECO:0000313" key="4">
    <source>
        <dbReference type="Proteomes" id="UP001595665"/>
    </source>
</evidence>
<evidence type="ECO:0000259" key="2">
    <source>
        <dbReference type="Pfam" id="PF07589"/>
    </source>
</evidence>
<dbReference type="EMBL" id="JBHRVV010000001">
    <property type="protein sequence ID" value="MFC3456998.1"/>
    <property type="molecule type" value="Genomic_DNA"/>
</dbReference>
<protein>
    <submittedName>
        <fullName evidence="3">PEP-CTERM sorting domain-containing protein</fullName>
    </submittedName>
</protein>
<keyword evidence="1" id="KW-0732">Signal</keyword>
<feature type="chain" id="PRO_5046712742" evidence="1">
    <location>
        <begin position="22"/>
        <end position="204"/>
    </location>
</feature>
<comment type="caution">
    <text evidence="3">The sequence shown here is derived from an EMBL/GenBank/DDBJ whole genome shotgun (WGS) entry which is preliminary data.</text>
</comment>
<feature type="domain" description="Ice-binding protein C-terminal" evidence="2">
    <location>
        <begin position="179"/>
        <end position="200"/>
    </location>
</feature>
<gene>
    <name evidence="3" type="ORF">ACFOPH_01870</name>
</gene>
<evidence type="ECO:0000256" key="1">
    <source>
        <dbReference type="SAM" id="SignalP"/>
    </source>
</evidence>
<dbReference type="RefSeq" id="WP_379733110.1">
    <property type="nucleotide sequence ID" value="NZ_JBHRVV010000001.1"/>
</dbReference>
<dbReference type="NCBIfam" id="TIGR02595">
    <property type="entry name" value="PEP_CTERM"/>
    <property type="match status" value="1"/>
</dbReference>
<keyword evidence="4" id="KW-1185">Reference proteome</keyword>
<organism evidence="3 4">
    <name type="scientific">Massilia haematophila</name>
    <dbReference type="NCBI Taxonomy" id="457923"/>
    <lineage>
        <taxon>Bacteria</taxon>
        <taxon>Pseudomonadati</taxon>
        <taxon>Pseudomonadota</taxon>
        <taxon>Betaproteobacteria</taxon>
        <taxon>Burkholderiales</taxon>
        <taxon>Oxalobacteraceae</taxon>
        <taxon>Telluria group</taxon>
        <taxon>Massilia</taxon>
    </lineage>
</organism>
<evidence type="ECO:0000313" key="3">
    <source>
        <dbReference type="EMBL" id="MFC3456998.1"/>
    </source>
</evidence>
<reference evidence="4" key="1">
    <citation type="journal article" date="2019" name="Int. J. Syst. Evol. Microbiol.">
        <title>The Global Catalogue of Microorganisms (GCM) 10K type strain sequencing project: providing services to taxonomists for standard genome sequencing and annotation.</title>
        <authorList>
            <consortium name="The Broad Institute Genomics Platform"/>
            <consortium name="The Broad Institute Genome Sequencing Center for Infectious Disease"/>
            <person name="Wu L."/>
            <person name="Ma J."/>
        </authorList>
    </citation>
    <scope>NUCLEOTIDE SEQUENCE [LARGE SCALE GENOMIC DNA]</scope>
    <source>
        <strain evidence="4">CCM 7480</strain>
    </source>
</reference>
<accession>A0ABV7PCW9</accession>
<dbReference type="Proteomes" id="UP001595665">
    <property type="component" value="Unassembled WGS sequence"/>
</dbReference>
<proteinExistence type="predicted"/>
<dbReference type="InterPro" id="IPR013424">
    <property type="entry name" value="Ice-binding_C"/>
</dbReference>
<dbReference type="Pfam" id="PF07589">
    <property type="entry name" value="PEP-CTERM"/>
    <property type="match status" value="1"/>
</dbReference>
<name>A0ABV7PCW9_9BURK</name>